<proteinExistence type="predicted"/>
<name>A0A8S5UYM5_9CAUD</name>
<sequence length="36" mass="4502">MSFLLQVNRCCSHKYFVFSFFWLLDWSLRAFLLHFV</sequence>
<protein>
    <submittedName>
        <fullName evidence="2">Uncharacterized protein</fullName>
    </submittedName>
</protein>
<evidence type="ECO:0000313" key="2">
    <source>
        <dbReference type="EMBL" id="DAF99555.1"/>
    </source>
</evidence>
<keyword evidence="1" id="KW-0472">Membrane</keyword>
<accession>A0A8S5UYM5</accession>
<dbReference type="EMBL" id="BK016167">
    <property type="protein sequence ID" value="DAF99555.1"/>
    <property type="molecule type" value="Genomic_DNA"/>
</dbReference>
<reference evidence="2" key="1">
    <citation type="journal article" date="2021" name="Proc. Natl. Acad. Sci. U.S.A.">
        <title>A Catalog of Tens of Thousands of Viruses from Human Metagenomes Reveals Hidden Associations with Chronic Diseases.</title>
        <authorList>
            <person name="Tisza M.J."/>
            <person name="Buck C.B."/>
        </authorList>
    </citation>
    <scope>NUCLEOTIDE SEQUENCE</scope>
    <source>
        <strain evidence="2">CthHz3</strain>
    </source>
</reference>
<keyword evidence="1" id="KW-1133">Transmembrane helix</keyword>
<evidence type="ECO:0000256" key="1">
    <source>
        <dbReference type="SAM" id="Phobius"/>
    </source>
</evidence>
<organism evidence="2">
    <name type="scientific">Siphoviridae sp. cthHz3</name>
    <dbReference type="NCBI Taxonomy" id="2825614"/>
    <lineage>
        <taxon>Viruses</taxon>
        <taxon>Duplodnaviria</taxon>
        <taxon>Heunggongvirae</taxon>
        <taxon>Uroviricota</taxon>
        <taxon>Caudoviricetes</taxon>
    </lineage>
</organism>
<keyword evidence="1" id="KW-0812">Transmembrane</keyword>
<feature type="transmembrane region" description="Helical" evidence="1">
    <location>
        <begin position="15"/>
        <end position="35"/>
    </location>
</feature>